<accession>A0A6B3SQY8</accession>
<reference evidence="2 3" key="1">
    <citation type="submission" date="2020-02" db="EMBL/GenBank/DDBJ databases">
        <authorList>
            <person name="Kim M.K."/>
        </authorList>
    </citation>
    <scope>NUCLEOTIDE SEQUENCE [LARGE SCALE GENOMIC DNA]</scope>
    <source>
        <strain evidence="2 3">17J57-3</strain>
    </source>
</reference>
<dbReference type="CDD" id="cd11537">
    <property type="entry name" value="NTP-PPase_RS21-C6_like"/>
    <property type="match status" value="1"/>
</dbReference>
<evidence type="ECO:0000256" key="1">
    <source>
        <dbReference type="SAM" id="MobiDB-lite"/>
    </source>
</evidence>
<dbReference type="PANTHER" id="PTHR46523:SF1">
    <property type="entry name" value="DCTP PYROPHOSPHATASE 1"/>
    <property type="match status" value="1"/>
</dbReference>
<dbReference type="InterPro" id="IPR052555">
    <property type="entry name" value="dCTP_Pyrophosphatase"/>
</dbReference>
<dbReference type="GO" id="GO:0006253">
    <property type="term" value="P:dCTP catabolic process"/>
    <property type="evidence" value="ECO:0007669"/>
    <property type="project" value="TreeGrafter"/>
</dbReference>
<dbReference type="GO" id="GO:0005829">
    <property type="term" value="C:cytosol"/>
    <property type="evidence" value="ECO:0007669"/>
    <property type="project" value="TreeGrafter"/>
</dbReference>
<keyword evidence="3" id="KW-1185">Reference proteome</keyword>
<proteinExistence type="predicted"/>
<sequence length="135" mass="14856">MNDLIQLRNALRQFANERDWEQFHTPKNLACALSVEAAELLEHFQWLKAGVAEELGERARTEVRLEMADVLLYLVQLADRLDVDLVAAAREKMILNAAKYPVATARGNAAKAGHLPPFPGGRNEEGPPGGGPSKE</sequence>
<dbReference type="Gene3D" id="1.10.287.1080">
    <property type="entry name" value="MazG-like"/>
    <property type="match status" value="1"/>
</dbReference>
<dbReference type="RefSeq" id="WP_163963223.1">
    <property type="nucleotide sequence ID" value="NZ_JAAIVB010000037.1"/>
</dbReference>
<organism evidence="2 3">
    <name type="scientific">Noviherbaspirillum galbum</name>
    <dbReference type="NCBI Taxonomy" id="2709383"/>
    <lineage>
        <taxon>Bacteria</taxon>
        <taxon>Pseudomonadati</taxon>
        <taxon>Pseudomonadota</taxon>
        <taxon>Betaproteobacteria</taxon>
        <taxon>Burkholderiales</taxon>
        <taxon>Oxalobacteraceae</taxon>
        <taxon>Noviherbaspirillum</taxon>
    </lineage>
</organism>
<name>A0A6B3SQY8_9BURK</name>
<keyword evidence="2" id="KW-0378">Hydrolase</keyword>
<dbReference type="Pfam" id="PF12643">
    <property type="entry name" value="MazG-like"/>
    <property type="match status" value="1"/>
</dbReference>
<gene>
    <name evidence="2" type="ORF">G3574_11650</name>
</gene>
<comment type="caution">
    <text evidence="2">The sequence shown here is derived from an EMBL/GenBank/DDBJ whole genome shotgun (WGS) entry which is preliminary data.</text>
</comment>
<dbReference type="GO" id="GO:0047840">
    <property type="term" value="F:dCTP diphosphatase activity"/>
    <property type="evidence" value="ECO:0007669"/>
    <property type="project" value="TreeGrafter"/>
</dbReference>
<feature type="region of interest" description="Disordered" evidence="1">
    <location>
        <begin position="110"/>
        <end position="135"/>
    </location>
</feature>
<protein>
    <submittedName>
        <fullName evidence="2">Nucleotide pyrophosphohydrolase</fullName>
    </submittedName>
</protein>
<dbReference type="AlphaFoldDB" id="A0A6B3SQY8"/>
<dbReference type="InterPro" id="IPR025984">
    <property type="entry name" value="DCTPP"/>
</dbReference>
<evidence type="ECO:0000313" key="2">
    <source>
        <dbReference type="EMBL" id="NEX61735.1"/>
    </source>
</evidence>
<dbReference type="Proteomes" id="UP000482155">
    <property type="component" value="Unassembled WGS sequence"/>
</dbReference>
<dbReference type="PIRSF" id="PIRSF029826">
    <property type="entry name" value="UCP029826_pph"/>
    <property type="match status" value="1"/>
</dbReference>
<dbReference type="GO" id="GO:0042262">
    <property type="term" value="P:DNA protection"/>
    <property type="evidence" value="ECO:0007669"/>
    <property type="project" value="TreeGrafter"/>
</dbReference>
<evidence type="ECO:0000313" key="3">
    <source>
        <dbReference type="Proteomes" id="UP000482155"/>
    </source>
</evidence>
<dbReference type="SUPFAM" id="SSF101386">
    <property type="entry name" value="all-alpha NTP pyrophosphatases"/>
    <property type="match status" value="1"/>
</dbReference>
<dbReference type="PANTHER" id="PTHR46523">
    <property type="entry name" value="DCTP PYROPHOSPHATASE 1"/>
    <property type="match status" value="1"/>
</dbReference>
<dbReference type="EMBL" id="JAAIVB010000037">
    <property type="protein sequence ID" value="NEX61735.1"/>
    <property type="molecule type" value="Genomic_DNA"/>
</dbReference>